<organism evidence="1">
    <name type="scientific">Tenacibaculum sp. Pbs-1</name>
    <dbReference type="NCBI Taxonomy" id="3238748"/>
    <lineage>
        <taxon>Bacteria</taxon>
        <taxon>Pseudomonadati</taxon>
        <taxon>Bacteroidota</taxon>
        <taxon>Flavobacteriia</taxon>
        <taxon>Flavobacteriales</taxon>
        <taxon>Flavobacteriaceae</taxon>
        <taxon>Tenacibaculum</taxon>
    </lineage>
</organism>
<protein>
    <submittedName>
        <fullName evidence="1">Uncharacterized protein</fullName>
    </submittedName>
</protein>
<name>A0AB33KXQ6_9FLAO</name>
<gene>
    <name evidence="1" type="ORF">Pbs1_20000</name>
</gene>
<sequence length="42" mass="4728">MINIAIPKITMVITPKLFNKNKYDNTAITIDNSVEYKADQSA</sequence>
<proteinExistence type="predicted"/>
<dbReference type="EMBL" id="AP035888">
    <property type="protein sequence ID" value="BFP68657.1"/>
    <property type="molecule type" value="Genomic_DNA"/>
</dbReference>
<evidence type="ECO:0000313" key="1">
    <source>
        <dbReference type="EMBL" id="BFP68657.1"/>
    </source>
</evidence>
<dbReference type="AlphaFoldDB" id="A0AB33KXQ6"/>
<reference evidence="1" key="1">
    <citation type="submission" date="2024-08" db="EMBL/GenBank/DDBJ databases">
        <title>Whole genome sequence of Tenacibaculum sp. strain pbs-1 associated with black-spot shell disease in Akoya pearl oysters.</title>
        <authorList>
            <person name="Sakatoku A."/>
            <person name="Suzuki T."/>
            <person name="Hatano K."/>
            <person name="Seki M."/>
            <person name="Tanaka D."/>
            <person name="Nakamura S."/>
            <person name="Suzuki N."/>
            <person name="Isshiki T."/>
        </authorList>
    </citation>
    <scope>NUCLEOTIDE SEQUENCE</scope>
    <source>
        <strain evidence="1">Pbs-1</strain>
    </source>
</reference>
<accession>A0AB33KXQ6</accession>